<feature type="compositionally biased region" description="Polar residues" evidence="5">
    <location>
        <begin position="566"/>
        <end position="576"/>
    </location>
</feature>
<dbReference type="Gene3D" id="3.30.40.10">
    <property type="entry name" value="Zinc/RING finger domain, C3HC4 (zinc finger)"/>
    <property type="match status" value="1"/>
</dbReference>
<keyword evidence="3" id="KW-0862">Zinc</keyword>
<dbReference type="GO" id="GO:0016197">
    <property type="term" value="P:endosomal transport"/>
    <property type="evidence" value="ECO:0007669"/>
    <property type="project" value="TreeGrafter"/>
</dbReference>
<feature type="region of interest" description="Disordered" evidence="5">
    <location>
        <begin position="566"/>
        <end position="649"/>
    </location>
</feature>
<evidence type="ECO:0000256" key="1">
    <source>
        <dbReference type="ARBA" id="ARBA00022723"/>
    </source>
</evidence>
<feature type="compositionally biased region" description="Basic residues" evidence="5">
    <location>
        <begin position="833"/>
        <end position="843"/>
    </location>
</feature>
<dbReference type="GO" id="GO:0031901">
    <property type="term" value="C:early endosome membrane"/>
    <property type="evidence" value="ECO:0007669"/>
    <property type="project" value="TreeGrafter"/>
</dbReference>
<dbReference type="SMART" id="SM01422">
    <property type="entry name" value="SARA"/>
    <property type="match status" value="1"/>
</dbReference>
<feature type="domain" description="FYVE-type" evidence="6">
    <location>
        <begin position="670"/>
        <end position="729"/>
    </location>
</feature>
<dbReference type="InterPro" id="IPR011011">
    <property type="entry name" value="Znf_FYVE_PHD"/>
</dbReference>
<evidence type="ECO:0000256" key="3">
    <source>
        <dbReference type="ARBA" id="ARBA00022833"/>
    </source>
</evidence>
<evidence type="ECO:0000256" key="4">
    <source>
        <dbReference type="PROSITE-ProRule" id="PRU00091"/>
    </source>
</evidence>
<dbReference type="GO" id="GO:0008270">
    <property type="term" value="F:zinc ion binding"/>
    <property type="evidence" value="ECO:0007669"/>
    <property type="project" value="UniProtKB-KW"/>
</dbReference>
<keyword evidence="2 4" id="KW-0863">Zinc-finger</keyword>
<accession>A0A7R9A9Y1</accession>
<dbReference type="EMBL" id="LR902171">
    <property type="protein sequence ID" value="CAD7250103.1"/>
    <property type="molecule type" value="Genomic_DNA"/>
</dbReference>
<name>A0A7R9A9Y1_9CRUS</name>
<keyword evidence="8" id="KW-1185">Reference proteome</keyword>
<dbReference type="Pfam" id="PF01363">
    <property type="entry name" value="FYVE"/>
    <property type="match status" value="1"/>
</dbReference>
<dbReference type="Gene3D" id="3.30.500.40">
    <property type="match status" value="1"/>
</dbReference>
<proteinExistence type="predicted"/>
<keyword evidence="1" id="KW-0479">Metal-binding</keyword>
<dbReference type="InterPro" id="IPR037145">
    <property type="entry name" value="SARA_Smad-bd_sf"/>
</dbReference>
<dbReference type="Pfam" id="PF11409">
    <property type="entry name" value="SARA"/>
    <property type="match status" value="1"/>
</dbReference>
<dbReference type="Pfam" id="PF11979">
    <property type="entry name" value="SARA_C"/>
    <property type="match status" value="1"/>
</dbReference>
<dbReference type="EMBL" id="CAJPEV010002654">
    <property type="protein sequence ID" value="CAG0897644.1"/>
    <property type="molecule type" value="Genomic_DNA"/>
</dbReference>
<dbReference type="Proteomes" id="UP000677054">
    <property type="component" value="Unassembled WGS sequence"/>
</dbReference>
<feature type="region of interest" description="Disordered" evidence="5">
    <location>
        <begin position="738"/>
        <end position="766"/>
    </location>
</feature>
<dbReference type="InterPro" id="IPR024608">
    <property type="entry name" value="SARA-like_SBD"/>
</dbReference>
<feature type="compositionally biased region" description="Basic and acidic residues" evidence="5">
    <location>
        <begin position="71"/>
        <end position="81"/>
    </location>
</feature>
<dbReference type="InterPro" id="IPR013083">
    <property type="entry name" value="Znf_RING/FYVE/PHD"/>
</dbReference>
<dbReference type="SMART" id="SM01421">
    <property type="entry name" value="DUF3480"/>
    <property type="match status" value="1"/>
</dbReference>
<dbReference type="InterPro" id="IPR022557">
    <property type="entry name" value="SARA-like_C"/>
</dbReference>
<evidence type="ECO:0000313" key="7">
    <source>
        <dbReference type="EMBL" id="CAD7250103.1"/>
    </source>
</evidence>
<feature type="compositionally biased region" description="Basic and acidic residues" evidence="5">
    <location>
        <begin position="794"/>
        <end position="807"/>
    </location>
</feature>
<dbReference type="FunFam" id="3.30.40.10:FF:000084">
    <property type="entry name" value="Zinc finger, FYVE domain-containing 9b"/>
    <property type="match status" value="1"/>
</dbReference>
<evidence type="ECO:0000256" key="2">
    <source>
        <dbReference type="ARBA" id="ARBA00022771"/>
    </source>
</evidence>
<dbReference type="PROSITE" id="PS50178">
    <property type="entry name" value="ZF_FYVE"/>
    <property type="match status" value="1"/>
</dbReference>
<dbReference type="InterPro" id="IPR017455">
    <property type="entry name" value="Znf_FYVE-rel"/>
</dbReference>
<dbReference type="PANTHER" id="PTHR46319">
    <property type="entry name" value="ZINC FINGER FYVE DOMAIN-CONTAINING PROTEIN"/>
    <property type="match status" value="1"/>
</dbReference>
<evidence type="ECO:0000256" key="5">
    <source>
        <dbReference type="SAM" id="MobiDB-lite"/>
    </source>
</evidence>
<feature type="region of interest" description="Disordered" evidence="5">
    <location>
        <begin position="789"/>
        <end position="853"/>
    </location>
</feature>
<dbReference type="Gene3D" id="3.30.1360.220">
    <property type="entry name" value="Domain of unknown function (DUF3480), N-terminal subdomain"/>
    <property type="match status" value="1"/>
</dbReference>
<dbReference type="OrthoDB" id="5872154at2759"/>
<dbReference type="PANTHER" id="PTHR46319:SF3">
    <property type="entry name" value="ZINC FINGER FYVE DOMAIN-CONTAINING PROTEIN"/>
    <property type="match status" value="1"/>
</dbReference>
<evidence type="ECO:0000313" key="8">
    <source>
        <dbReference type="Proteomes" id="UP000677054"/>
    </source>
</evidence>
<dbReference type="InterPro" id="IPR000306">
    <property type="entry name" value="Znf_FYVE"/>
</dbReference>
<dbReference type="SUPFAM" id="SSF57903">
    <property type="entry name" value="FYVE/PHD zinc finger"/>
    <property type="match status" value="1"/>
</dbReference>
<dbReference type="Gene3D" id="4.10.720.10">
    <property type="entry name" value="Smad anchor for receptor activation, Smad-binding domain"/>
    <property type="match status" value="1"/>
</dbReference>
<gene>
    <name evidence="7" type="ORF">DSTB1V02_LOCUS9886</name>
</gene>
<protein>
    <recommendedName>
        <fullName evidence="6">FYVE-type domain-containing protein</fullName>
    </recommendedName>
</protein>
<evidence type="ECO:0000259" key="6">
    <source>
        <dbReference type="PROSITE" id="PS50178"/>
    </source>
</evidence>
<dbReference type="CDD" id="cd15729">
    <property type="entry name" value="FYVE_endofin"/>
    <property type="match status" value="1"/>
</dbReference>
<sequence>MDKFTVDLDKVLDEFEYNEDQEEHLTRKASHRRDVDDDSQSAESPGVLEINGTDSKDGSRPNEMFDPYLTTREEPSSHVSEDSSWPILDYPVTRDDHGSSHPPFCEAASQPEADFGASARPISYNQSGEQDSLEQMNGVADMNLVNGVDGLPGSSDDTLAAGHEPMLLDIAVPQIPDVLGDSSSRPDLLDIDSTLHICDVARDLGVGASHSLPEEDFQSCSDSGIRIGPEGNDQVGAVVGAMSIPDVAVRTNGQDFQPASGSKVQMKFDLVESGHIDHQDLPSARVEIEEALDQETRRMGRENASAMPEETTISCNCDGNESGFVVGFRLDLGISEADLEQELEQLSDHDGETEVVETAGSPAVSSPDAHGGILSSFVKPDVTLGDTSIQTVDVVQVSAIQELSGACQEQHGARSPECEDSVVSVIVHGSDLDVNQSTEIPAEEHLPDVQGVTASEDTVEIDAKPAISECLEEVKERKKRDLSQVDGAMLENSGLQQPTPEEASFDTASIVIIPGTSLQPEADAEQLVNNEGAVGLTSPEVVEPEQAVNDEPSGNGEVDTVVAVSETSEQQGTSGISIHGGPFSEMHASLTPRRVNRPNSLPIPSVASGDAPCNQFPGDQGECSEDSGPHVEETSTSSSSGSMAFPGPLEPMLTEEEKRLGKVAPYWIPDAEAPSCMQCDFKFNLIKRRHHCRACGKVLCQTCCGAKAKLKYMENKEGRVCQQCLYVIQKVENLERRTAPPSSILPPNHSPVLPSGRTPNPNNPAEYCSTLPPWEQVVSPTHTPPSVLVPVGVLKRDGSGSRPRGGEPKQVMFSDGIRPGGDLTELDGPTRPHPSRRLPRNPKRVPPPVPGVKGALPTSLPFAAVRSQCLIPTEEDSFPPLVSTDPSGDIQFEECPPKDQVFSVLRDENAPPLAFAVNKNLHIMVKLVTLECCVHRECWVFSTRGMGGVAQDELMIVLERLPNEVAVPRDILIHLQSIYEEASRGHIMMNMGHSLIAGPFLGTRDHGGFLWFLPTLQCLRGLPTPDTGSFLVGILLQKWETPWAKVFPLRLLLRLGAEFRYYPCPLVSVRNRRPVFYEIGHTIMNVLADFRNYAYSLPTIPGLKVHMEERQTSILIPRNRYERVMKALNDSNDHVLALGSNLSLQADSHLVCIQNEDGNYQTQAINIQNKPRKVTGASFVVFNGALKTSSGLSAKSSIVEDGLMVHIPTETMSTLKLALKEMNDFEIVCGPLDGSQPQELVLIQWAQDDKAINIRVRSPIDGLLMEGLRSVRIHSSTDYLGDSRLIRWTELFFLESDESSSRSQSEPLNVSRVAEALARGLCMALTMHLDDLKRQGFSRIGLRATIDVENVSYEAGSNEKKLPGMYMNDLDSELIPVIHRAASMNEDGPLILELIFHILDQ</sequence>
<feature type="region of interest" description="Disordered" evidence="5">
    <location>
        <begin position="19"/>
        <end position="84"/>
    </location>
</feature>
<organism evidence="7">
    <name type="scientific">Darwinula stevensoni</name>
    <dbReference type="NCBI Taxonomy" id="69355"/>
    <lineage>
        <taxon>Eukaryota</taxon>
        <taxon>Metazoa</taxon>
        <taxon>Ecdysozoa</taxon>
        <taxon>Arthropoda</taxon>
        <taxon>Crustacea</taxon>
        <taxon>Oligostraca</taxon>
        <taxon>Ostracoda</taxon>
        <taxon>Podocopa</taxon>
        <taxon>Podocopida</taxon>
        <taxon>Darwinulocopina</taxon>
        <taxon>Darwinuloidea</taxon>
        <taxon>Darwinulidae</taxon>
        <taxon>Darwinula</taxon>
    </lineage>
</organism>
<reference evidence="7" key="1">
    <citation type="submission" date="2020-11" db="EMBL/GenBank/DDBJ databases">
        <authorList>
            <person name="Tran Van P."/>
        </authorList>
    </citation>
    <scope>NUCLEOTIDE SEQUENCE</scope>
</reference>
<dbReference type="SMART" id="SM00064">
    <property type="entry name" value="FYVE"/>
    <property type="match status" value="1"/>
</dbReference>